<feature type="signal peptide" evidence="1">
    <location>
        <begin position="1"/>
        <end position="21"/>
    </location>
</feature>
<protein>
    <submittedName>
        <fullName evidence="3">DUF3347 domain-containing protein</fullName>
    </submittedName>
</protein>
<gene>
    <name evidence="3" type="ORF">J5U18_10940</name>
</gene>
<accession>A0A8T4HFF4</accession>
<sequence>MRKSLLLLALPLLLAGFSSQAATLNKEPLKVTAAGSIYAPATVPLQKSFNDYFALKNALVLTDAVQAKQLAGKLLKTVSQVSIKSLNSNELQVWNTYSNRIKSNVAQIAKSTAIEDQRKLFLMVSTDFVSLAKVASKTEPYYAMHCPMANGNKGGDWLSKEAAVKNPYFGNKMMSCGKVTDTLK</sequence>
<dbReference type="Pfam" id="PF11827">
    <property type="entry name" value="DUF3347"/>
    <property type="match status" value="1"/>
</dbReference>
<feature type="chain" id="PRO_5035871438" evidence="1">
    <location>
        <begin position="22"/>
        <end position="184"/>
    </location>
</feature>
<dbReference type="InterPro" id="IPR021782">
    <property type="entry name" value="DUF3347"/>
</dbReference>
<keyword evidence="1" id="KW-0732">Signal</keyword>
<dbReference type="Proteomes" id="UP000679691">
    <property type="component" value="Unassembled WGS sequence"/>
</dbReference>
<organism evidence="3 4">
    <name type="scientific">Rhinopithecimicrobium faecis</name>
    <dbReference type="NCBI Taxonomy" id="2820698"/>
    <lineage>
        <taxon>Bacteria</taxon>
        <taxon>Pseudomonadati</taxon>
        <taxon>Bacteroidota</taxon>
        <taxon>Sphingobacteriia</taxon>
        <taxon>Sphingobacteriales</taxon>
        <taxon>Sphingobacteriaceae</taxon>
        <taxon>Rhinopithecimicrobium</taxon>
    </lineage>
</organism>
<evidence type="ECO:0000313" key="3">
    <source>
        <dbReference type="EMBL" id="MBP3944068.1"/>
    </source>
</evidence>
<comment type="caution">
    <text evidence="3">The sequence shown here is derived from an EMBL/GenBank/DDBJ whole genome shotgun (WGS) entry which is preliminary data.</text>
</comment>
<evidence type="ECO:0000256" key="1">
    <source>
        <dbReference type="SAM" id="SignalP"/>
    </source>
</evidence>
<dbReference type="AlphaFoldDB" id="A0A8T4HFF4"/>
<reference evidence="3" key="1">
    <citation type="submission" date="2021-03" db="EMBL/GenBank/DDBJ databases">
        <authorList>
            <person name="Lu T."/>
            <person name="Wang Q."/>
            <person name="Han X."/>
        </authorList>
    </citation>
    <scope>NUCLEOTIDE SEQUENCE</scope>
    <source>
        <strain evidence="3">WQ 2009</strain>
    </source>
</reference>
<dbReference type="RefSeq" id="WP_353547573.1">
    <property type="nucleotide sequence ID" value="NZ_JAGKSB010000013.1"/>
</dbReference>
<proteinExistence type="predicted"/>
<evidence type="ECO:0000313" key="4">
    <source>
        <dbReference type="Proteomes" id="UP000679691"/>
    </source>
</evidence>
<dbReference type="EMBL" id="JAGKSB010000013">
    <property type="protein sequence ID" value="MBP3944068.1"/>
    <property type="molecule type" value="Genomic_DNA"/>
</dbReference>
<evidence type="ECO:0000259" key="2">
    <source>
        <dbReference type="Pfam" id="PF11827"/>
    </source>
</evidence>
<name>A0A8T4HFF4_9SPHI</name>
<feature type="domain" description="DUF3347" evidence="2">
    <location>
        <begin position="49"/>
        <end position="137"/>
    </location>
</feature>
<keyword evidence="4" id="KW-1185">Reference proteome</keyword>